<sequence length="96" mass="10250">MLNTLVSLDSLDVKLVSLEVVRWAAPPASSLKLNCDAAVRADRACIGIRAVTRSSSEQVVVASSKVLPWSFSPQIGEFLTLSDGLVLALQQKLKVA</sequence>
<proteinExistence type="predicted"/>
<gene>
    <name evidence="2" type="ORF">JRO89_XS01G0083100</name>
</gene>
<accession>A0ABQ8IJZ6</accession>
<evidence type="ECO:0000259" key="1">
    <source>
        <dbReference type="Pfam" id="PF13456"/>
    </source>
</evidence>
<dbReference type="Proteomes" id="UP000827721">
    <property type="component" value="Unassembled WGS sequence"/>
</dbReference>
<name>A0ABQ8IJZ6_9ROSI</name>
<dbReference type="InterPro" id="IPR002156">
    <property type="entry name" value="RNaseH_domain"/>
</dbReference>
<organism evidence="2 3">
    <name type="scientific">Xanthoceras sorbifolium</name>
    <dbReference type="NCBI Taxonomy" id="99658"/>
    <lineage>
        <taxon>Eukaryota</taxon>
        <taxon>Viridiplantae</taxon>
        <taxon>Streptophyta</taxon>
        <taxon>Embryophyta</taxon>
        <taxon>Tracheophyta</taxon>
        <taxon>Spermatophyta</taxon>
        <taxon>Magnoliopsida</taxon>
        <taxon>eudicotyledons</taxon>
        <taxon>Gunneridae</taxon>
        <taxon>Pentapetalae</taxon>
        <taxon>rosids</taxon>
        <taxon>malvids</taxon>
        <taxon>Sapindales</taxon>
        <taxon>Sapindaceae</taxon>
        <taxon>Xanthoceroideae</taxon>
        <taxon>Xanthoceras</taxon>
    </lineage>
</organism>
<protein>
    <recommendedName>
        <fullName evidence="1">RNase H type-1 domain-containing protein</fullName>
    </recommendedName>
</protein>
<evidence type="ECO:0000313" key="3">
    <source>
        <dbReference type="Proteomes" id="UP000827721"/>
    </source>
</evidence>
<reference evidence="2 3" key="1">
    <citation type="submission" date="2021-02" db="EMBL/GenBank/DDBJ databases">
        <title>Plant Genome Project.</title>
        <authorList>
            <person name="Zhang R.-G."/>
        </authorList>
    </citation>
    <scope>NUCLEOTIDE SEQUENCE [LARGE SCALE GENOMIC DNA]</scope>
    <source>
        <tissue evidence="2">Leaves</tissue>
    </source>
</reference>
<evidence type="ECO:0000313" key="2">
    <source>
        <dbReference type="EMBL" id="KAH7576492.1"/>
    </source>
</evidence>
<dbReference type="EMBL" id="JAFEMO010000001">
    <property type="protein sequence ID" value="KAH7576492.1"/>
    <property type="molecule type" value="Genomic_DNA"/>
</dbReference>
<dbReference type="Pfam" id="PF13456">
    <property type="entry name" value="RVT_3"/>
    <property type="match status" value="1"/>
</dbReference>
<keyword evidence="3" id="KW-1185">Reference proteome</keyword>
<comment type="caution">
    <text evidence="2">The sequence shown here is derived from an EMBL/GenBank/DDBJ whole genome shotgun (WGS) entry which is preliminary data.</text>
</comment>
<feature type="domain" description="RNase H type-1" evidence="1">
    <location>
        <begin position="34"/>
        <end position="94"/>
    </location>
</feature>